<dbReference type="Proteomes" id="UP001188597">
    <property type="component" value="Unassembled WGS sequence"/>
</dbReference>
<comment type="caution">
    <text evidence="2">The sequence shown here is derived from an EMBL/GenBank/DDBJ whole genome shotgun (WGS) entry which is preliminary data.</text>
</comment>
<dbReference type="CDD" id="cd06257">
    <property type="entry name" value="DnaJ"/>
    <property type="match status" value="1"/>
</dbReference>
<dbReference type="SMART" id="SM00271">
    <property type="entry name" value="DnaJ"/>
    <property type="match status" value="1"/>
</dbReference>
<dbReference type="PRINTS" id="PR00625">
    <property type="entry name" value="JDOMAIN"/>
</dbReference>
<dbReference type="Pfam" id="PF00226">
    <property type="entry name" value="DnaJ"/>
    <property type="match status" value="1"/>
</dbReference>
<dbReference type="SUPFAM" id="SSF46565">
    <property type="entry name" value="Chaperone J-domain"/>
    <property type="match status" value="1"/>
</dbReference>
<dbReference type="PANTHER" id="PTHR45495">
    <property type="entry name" value="DNAJ PROTEIN JJJ1 HOMOLOG"/>
    <property type="match status" value="1"/>
</dbReference>
<feature type="domain" description="J" evidence="1">
    <location>
        <begin position="8"/>
        <end position="70"/>
    </location>
</feature>
<dbReference type="Gene3D" id="1.10.287.110">
    <property type="entry name" value="DnaJ domain"/>
    <property type="match status" value="1"/>
</dbReference>
<accession>A0AA88WR95</accession>
<dbReference type="InterPro" id="IPR044648">
    <property type="entry name" value="JJJ1_plant"/>
</dbReference>
<organism evidence="2 3">
    <name type="scientific">Escallonia herrerae</name>
    <dbReference type="NCBI Taxonomy" id="1293975"/>
    <lineage>
        <taxon>Eukaryota</taxon>
        <taxon>Viridiplantae</taxon>
        <taxon>Streptophyta</taxon>
        <taxon>Embryophyta</taxon>
        <taxon>Tracheophyta</taxon>
        <taxon>Spermatophyta</taxon>
        <taxon>Magnoliopsida</taxon>
        <taxon>eudicotyledons</taxon>
        <taxon>Gunneridae</taxon>
        <taxon>Pentapetalae</taxon>
        <taxon>asterids</taxon>
        <taxon>campanulids</taxon>
        <taxon>Escalloniales</taxon>
        <taxon>Escalloniaceae</taxon>
        <taxon>Escallonia</taxon>
    </lineage>
</organism>
<reference evidence="2" key="1">
    <citation type="submission" date="2022-12" db="EMBL/GenBank/DDBJ databases">
        <title>Draft genome assemblies for two species of Escallonia (Escalloniales).</title>
        <authorList>
            <person name="Chanderbali A."/>
            <person name="Dervinis C."/>
            <person name="Anghel I."/>
            <person name="Soltis D."/>
            <person name="Soltis P."/>
            <person name="Zapata F."/>
        </authorList>
    </citation>
    <scope>NUCLEOTIDE SEQUENCE</scope>
    <source>
        <strain evidence="2">UCBG64.0493</strain>
        <tissue evidence="2">Leaf</tissue>
    </source>
</reference>
<protein>
    <recommendedName>
        <fullName evidence="1">J domain-containing protein</fullName>
    </recommendedName>
</protein>
<proteinExistence type="predicted"/>
<evidence type="ECO:0000313" key="3">
    <source>
        <dbReference type="Proteomes" id="UP001188597"/>
    </source>
</evidence>
<dbReference type="PROSITE" id="PS50076">
    <property type="entry name" value="DNAJ_2"/>
    <property type="match status" value="1"/>
</dbReference>
<evidence type="ECO:0000259" key="1">
    <source>
        <dbReference type="PROSITE" id="PS50076"/>
    </source>
</evidence>
<sequence length="132" mass="15302">MALPRKRCHYEVLGLGRDYTADEIRSAYHQLALRRHPDKLTQSDISPAEATAAYEILSDPRECPWYDSHRSQILFSISTIDDINKSIFIPDLFPYFNNSAFSGHSDTGKGFYKVYSDVFEKIIRIRLVLRRS</sequence>
<keyword evidence="3" id="KW-1185">Reference proteome</keyword>
<gene>
    <name evidence="2" type="ORF">RJ639_038944</name>
</gene>
<dbReference type="EMBL" id="JAVXUP010000370">
    <property type="protein sequence ID" value="KAK3029663.1"/>
    <property type="molecule type" value="Genomic_DNA"/>
</dbReference>
<dbReference type="AlphaFoldDB" id="A0AA88WR95"/>
<dbReference type="InterPro" id="IPR036869">
    <property type="entry name" value="J_dom_sf"/>
</dbReference>
<dbReference type="InterPro" id="IPR001623">
    <property type="entry name" value="DnaJ_domain"/>
</dbReference>
<dbReference type="PANTHER" id="PTHR45495:SF1">
    <property type="entry name" value="DNAJ PROTEIN JJJ1 HOMOLOG"/>
    <property type="match status" value="1"/>
</dbReference>
<name>A0AA88WR95_9ASTE</name>
<evidence type="ECO:0000313" key="2">
    <source>
        <dbReference type="EMBL" id="KAK3029663.1"/>
    </source>
</evidence>